<sequence>MTELLFDGQFDCLDGSGEQLKLDQQLCYQTLSMNCEEHLPCADLIRLYIRLKKEISHQQPFDIKHELTKKCNGQADCADGSDEEYQQVNWKSIPCAEANDAGCQLLQQANDMTLVNNEFTFKYQDLCNSFWHARHMASMKCPPNWSQYDRNDTALQNGNCIPPRSICDDEWNAIDGYGKVDCLGGQDESNRYCQHPANLLTKRYCKPGIFDCALCISRTKCKFSRSSLFKRKSTRCNKLKECPRYGSDEQTCHAPVTSKDKYSTKAKKAVVKITKSDNEDYDYTIDDQFVWACDCGIPIEVIRSRTLQFVCLCPSSSWRSIRQ</sequence>
<keyword evidence="2" id="KW-0812">Transmembrane</keyword>
<keyword evidence="4" id="KW-1133">Transmembrane helix</keyword>
<dbReference type="EMBL" id="CAJNOJ010000329">
    <property type="protein sequence ID" value="CAF1402375.1"/>
    <property type="molecule type" value="Genomic_DNA"/>
</dbReference>
<name>A0A815L693_ADIRI</name>
<comment type="caution">
    <text evidence="6">The sequence shown here is derived from an EMBL/GenBank/DDBJ whole genome shotgun (WGS) entry which is preliminary data.</text>
</comment>
<protein>
    <submittedName>
        <fullName evidence="6">Uncharacterized protein</fullName>
    </submittedName>
</protein>
<evidence type="ECO:0000313" key="9">
    <source>
        <dbReference type="Proteomes" id="UP000663852"/>
    </source>
</evidence>
<comment type="subcellular location">
    <subcellularLocation>
        <location evidence="1">Membrane</location>
        <topology evidence="1">Single-pass membrane protein</topology>
    </subcellularLocation>
</comment>
<proteinExistence type="predicted"/>
<keyword evidence="8" id="KW-1185">Reference proteome</keyword>
<evidence type="ECO:0000313" key="6">
    <source>
        <dbReference type="EMBL" id="CAF1402375.1"/>
    </source>
</evidence>
<evidence type="ECO:0000313" key="8">
    <source>
        <dbReference type="Proteomes" id="UP000663828"/>
    </source>
</evidence>
<organism evidence="6 9">
    <name type="scientific">Adineta ricciae</name>
    <name type="common">Rotifer</name>
    <dbReference type="NCBI Taxonomy" id="249248"/>
    <lineage>
        <taxon>Eukaryota</taxon>
        <taxon>Metazoa</taxon>
        <taxon>Spiralia</taxon>
        <taxon>Gnathifera</taxon>
        <taxon>Rotifera</taxon>
        <taxon>Eurotatoria</taxon>
        <taxon>Bdelloidea</taxon>
        <taxon>Adinetida</taxon>
        <taxon>Adinetidae</taxon>
        <taxon>Adineta</taxon>
    </lineage>
</organism>
<evidence type="ECO:0000256" key="2">
    <source>
        <dbReference type="ARBA" id="ARBA00022692"/>
    </source>
</evidence>
<keyword evidence="3" id="KW-0677">Repeat</keyword>
<dbReference type="InterPro" id="IPR050685">
    <property type="entry name" value="LDLR"/>
</dbReference>
<evidence type="ECO:0000256" key="4">
    <source>
        <dbReference type="ARBA" id="ARBA00022989"/>
    </source>
</evidence>
<evidence type="ECO:0000313" key="7">
    <source>
        <dbReference type="EMBL" id="CAF1406260.1"/>
    </source>
</evidence>
<keyword evidence="5" id="KW-0472">Membrane</keyword>
<accession>A0A815L693</accession>
<evidence type="ECO:0000256" key="3">
    <source>
        <dbReference type="ARBA" id="ARBA00022737"/>
    </source>
</evidence>
<evidence type="ECO:0000256" key="5">
    <source>
        <dbReference type="ARBA" id="ARBA00023136"/>
    </source>
</evidence>
<evidence type="ECO:0000256" key="1">
    <source>
        <dbReference type="ARBA" id="ARBA00004167"/>
    </source>
</evidence>
<dbReference type="AlphaFoldDB" id="A0A815L693"/>
<dbReference type="OrthoDB" id="9990982at2759"/>
<reference evidence="6" key="1">
    <citation type="submission" date="2021-02" db="EMBL/GenBank/DDBJ databases">
        <authorList>
            <person name="Nowell W R."/>
        </authorList>
    </citation>
    <scope>NUCLEOTIDE SEQUENCE</scope>
</reference>
<dbReference type="PANTHER" id="PTHR24270">
    <property type="entry name" value="LOW-DENSITY LIPOPROTEIN RECEPTOR-RELATED"/>
    <property type="match status" value="1"/>
</dbReference>
<dbReference type="EMBL" id="CAJNOR010003363">
    <property type="protein sequence ID" value="CAF1406260.1"/>
    <property type="molecule type" value="Genomic_DNA"/>
</dbReference>
<dbReference type="Proteomes" id="UP000663852">
    <property type="component" value="Unassembled WGS sequence"/>
</dbReference>
<gene>
    <name evidence="6" type="ORF">EDS130_LOCUS36102</name>
    <name evidence="7" type="ORF">XAT740_LOCUS34426</name>
</gene>
<dbReference type="GO" id="GO:0005886">
    <property type="term" value="C:plasma membrane"/>
    <property type="evidence" value="ECO:0007669"/>
    <property type="project" value="TreeGrafter"/>
</dbReference>
<dbReference type="Proteomes" id="UP000663828">
    <property type="component" value="Unassembled WGS sequence"/>
</dbReference>